<evidence type="ECO:0000313" key="1">
    <source>
        <dbReference type="EMBL" id="RZD18605.1"/>
    </source>
</evidence>
<evidence type="ECO:0008006" key="3">
    <source>
        <dbReference type="Google" id="ProtNLM"/>
    </source>
</evidence>
<reference evidence="1 2" key="1">
    <citation type="journal article" date="2019" name="ISME J.">
        <title>Insights into ecological role of a new deltaproteobacterial order Candidatus Acidulodesulfobacterales by metagenomics and metatranscriptomics.</title>
        <authorList>
            <person name="Tan S."/>
            <person name="Liu J."/>
            <person name="Fang Y."/>
            <person name="Hedlund B.P."/>
            <person name="Lian Z.H."/>
            <person name="Huang L.Y."/>
            <person name="Li J.T."/>
            <person name="Huang L.N."/>
            <person name="Li W.J."/>
            <person name="Jiang H.C."/>
            <person name="Dong H.L."/>
            <person name="Shu W.S."/>
        </authorList>
    </citation>
    <scope>NUCLEOTIDE SEQUENCE [LARGE SCALE GENOMIC DNA]</scope>
    <source>
        <strain evidence="1">AP1</strain>
    </source>
</reference>
<dbReference type="Proteomes" id="UP000319296">
    <property type="component" value="Unassembled WGS sequence"/>
</dbReference>
<proteinExistence type="predicted"/>
<sequence>MNLPHDNLINQINFNTNINISKILINKSLTNLLDSITVNDIIDVQLVDAEISGSLFTGILSFNGKLFKAVIPESIYNEFKASAAANSQSGENFTLQLSAESINGSNVIFKIVNESLDQNNLNLFNAVIKNITGLIKENFTIFADTNLNLNININNLTADIKNNTLILNFGLNNSGDFASVFIVSRKEEDISRNSNKKNKLNSYGYFFMVEIQIKPLGLLKLSSYYFNGNLVLNFKTYSKTAEILIKQNINILKEELLKDNITLKDIGFNKNISNEEFNGIINEQA</sequence>
<dbReference type="AlphaFoldDB" id="A0A519BMW6"/>
<accession>A0A519BMW6</accession>
<organism evidence="1 2">
    <name type="scientific">Candidatus Acididesulfobacter diazotrophicus</name>
    <dbReference type="NCBI Taxonomy" id="2597226"/>
    <lineage>
        <taxon>Bacteria</taxon>
        <taxon>Deltaproteobacteria</taxon>
        <taxon>Candidatus Acidulodesulfobacterales</taxon>
        <taxon>Candidatus Acididesulfobacter</taxon>
    </lineage>
</organism>
<name>A0A519BMW6_9DELT</name>
<gene>
    <name evidence="1" type="ORF">EVG15_05255</name>
</gene>
<evidence type="ECO:0000313" key="2">
    <source>
        <dbReference type="Proteomes" id="UP000319296"/>
    </source>
</evidence>
<comment type="caution">
    <text evidence="1">The sequence shown here is derived from an EMBL/GenBank/DDBJ whole genome shotgun (WGS) entry which is preliminary data.</text>
</comment>
<protein>
    <recommendedName>
        <fullName evidence="3">Flagellar hook-length control protein FliK</fullName>
    </recommendedName>
</protein>
<dbReference type="EMBL" id="SGBB01000007">
    <property type="protein sequence ID" value="RZD18605.1"/>
    <property type="molecule type" value="Genomic_DNA"/>
</dbReference>